<dbReference type="Proteomes" id="UP000053989">
    <property type="component" value="Unassembled WGS sequence"/>
</dbReference>
<name>A0A0C3D1M6_9AGAM</name>
<dbReference type="AlphaFoldDB" id="A0A0C3D1M6"/>
<keyword evidence="2" id="KW-1185">Reference proteome</keyword>
<dbReference type="STRING" id="1036808.A0A0C3D1M6"/>
<dbReference type="EMBL" id="KN822811">
    <property type="protein sequence ID" value="KIM50026.1"/>
    <property type="molecule type" value="Genomic_DNA"/>
</dbReference>
<evidence type="ECO:0000313" key="2">
    <source>
        <dbReference type="Proteomes" id="UP000053989"/>
    </source>
</evidence>
<dbReference type="OrthoDB" id="3268646at2759"/>
<gene>
    <name evidence="1" type="ORF">SCLCIDRAFT_34756</name>
</gene>
<evidence type="ECO:0000313" key="1">
    <source>
        <dbReference type="EMBL" id="KIM50026.1"/>
    </source>
</evidence>
<reference evidence="1 2" key="1">
    <citation type="submission" date="2014-04" db="EMBL/GenBank/DDBJ databases">
        <authorList>
            <consortium name="DOE Joint Genome Institute"/>
            <person name="Kuo A."/>
            <person name="Kohler A."/>
            <person name="Nagy L.G."/>
            <person name="Floudas D."/>
            <person name="Copeland A."/>
            <person name="Barry K.W."/>
            <person name="Cichocki N."/>
            <person name="Veneault-Fourrey C."/>
            <person name="LaButti K."/>
            <person name="Lindquist E.A."/>
            <person name="Lipzen A."/>
            <person name="Lundell T."/>
            <person name="Morin E."/>
            <person name="Murat C."/>
            <person name="Sun H."/>
            <person name="Tunlid A."/>
            <person name="Henrissat B."/>
            <person name="Grigoriev I.V."/>
            <person name="Hibbett D.S."/>
            <person name="Martin F."/>
            <person name="Nordberg H.P."/>
            <person name="Cantor M.N."/>
            <person name="Hua S.X."/>
        </authorList>
    </citation>
    <scope>NUCLEOTIDE SEQUENCE [LARGE SCALE GENOMIC DNA]</scope>
    <source>
        <strain evidence="1 2">Foug A</strain>
    </source>
</reference>
<dbReference type="InParanoid" id="A0A0C3D1M6"/>
<sequence>MATVAPSVLTLPIIGMKSAPEKFTGEHSYVRPFLEHYERLCTHNNVTTDAEKVHSILQYCSIHVQEIIQGMPHYFTPNWDAFKRDLLKHFDADFSNQRFQETDLK</sequence>
<reference evidence="2" key="2">
    <citation type="submission" date="2015-01" db="EMBL/GenBank/DDBJ databases">
        <title>Evolutionary Origins and Diversification of the Mycorrhizal Mutualists.</title>
        <authorList>
            <consortium name="DOE Joint Genome Institute"/>
            <consortium name="Mycorrhizal Genomics Consortium"/>
            <person name="Kohler A."/>
            <person name="Kuo A."/>
            <person name="Nagy L.G."/>
            <person name="Floudas D."/>
            <person name="Copeland A."/>
            <person name="Barry K.W."/>
            <person name="Cichocki N."/>
            <person name="Veneault-Fourrey C."/>
            <person name="LaButti K."/>
            <person name="Lindquist E.A."/>
            <person name="Lipzen A."/>
            <person name="Lundell T."/>
            <person name="Morin E."/>
            <person name="Murat C."/>
            <person name="Riley R."/>
            <person name="Ohm R."/>
            <person name="Sun H."/>
            <person name="Tunlid A."/>
            <person name="Henrissat B."/>
            <person name="Grigoriev I.V."/>
            <person name="Hibbett D.S."/>
            <person name="Martin F."/>
        </authorList>
    </citation>
    <scope>NUCLEOTIDE SEQUENCE [LARGE SCALE GENOMIC DNA]</scope>
    <source>
        <strain evidence="2">Foug A</strain>
    </source>
</reference>
<organism evidence="1 2">
    <name type="scientific">Scleroderma citrinum Foug A</name>
    <dbReference type="NCBI Taxonomy" id="1036808"/>
    <lineage>
        <taxon>Eukaryota</taxon>
        <taxon>Fungi</taxon>
        <taxon>Dikarya</taxon>
        <taxon>Basidiomycota</taxon>
        <taxon>Agaricomycotina</taxon>
        <taxon>Agaricomycetes</taxon>
        <taxon>Agaricomycetidae</taxon>
        <taxon>Boletales</taxon>
        <taxon>Sclerodermatineae</taxon>
        <taxon>Sclerodermataceae</taxon>
        <taxon>Scleroderma</taxon>
    </lineage>
</organism>
<dbReference type="HOGENOM" id="CLU_146211_0_0_1"/>
<accession>A0A0C3D1M6</accession>
<protein>
    <submittedName>
        <fullName evidence="1">Uncharacterized protein</fullName>
    </submittedName>
</protein>
<proteinExistence type="predicted"/>